<dbReference type="Gene3D" id="3.30.70.360">
    <property type="match status" value="1"/>
</dbReference>
<feature type="binding site" evidence="2">
    <location>
        <position position="105"/>
    </location>
    <ligand>
        <name>Mn(2+)</name>
        <dbReference type="ChEBI" id="CHEBI:29035"/>
        <label>2</label>
    </ligand>
</feature>
<feature type="domain" description="Peptidase M20 dimerisation" evidence="3">
    <location>
        <begin position="191"/>
        <end position="284"/>
    </location>
</feature>
<dbReference type="Gene3D" id="3.40.630.10">
    <property type="entry name" value="Zn peptidases"/>
    <property type="match status" value="1"/>
</dbReference>
<comment type="caution">
    <text evidence="4">The sequence shown here is derived from an EMBL/GenBank/DDBJ whole genome shotgun (WGS) entry which is preliminary data.</text>
</comment>
<reference evidence="4" key="1">
    <citation type="journal article" date="2020" name="mSystems">
        <title>Genome- and Community-Level Interaction Insights into Carbon Utilization and Element Cycling Functions of Hydrothermarchaeota in Hydrothermal Sediment.</title>
        <authorList>
            <person name="Zhou Z."/>
            <person name="Liu Y."/>
            <person name="Xu W."/>
            <person name="Pan J."/>
            <person name="Luo Z.H."/>
            <person name="Li M."/>
        </authorList>
    </citation>
    <scope>NUCLEOTIDE SEQUENCE [LARGE SCALE GENOMIC DNA]</scope>
    <source>
        <strain evidence="4">SpSt-123</strain>
    </source>
</reference>
<dbReference type="PANTHER" id="PTHR11014:SF63">
    <property type="entry name" value="METALLOPEPTIDASE, PUTATIVE (AFU_ORTHOLOGUE AFUA_6G09600)-RELATED"/>
    <property type="match status" value="1"/>
</dbReference>
<gene>
    <name evidence="4" type="ORF">ENO04_06325</name>
</gene>
<keyword evidence="1 4" id="KW-0378">Hydrolase</keyword>
<evidence type="ECO:0000256" key="2">
    <source>
        <dbReference type="PIRSR" id="PIRSR005962-1"/>
    </source>
</evidence>
<dbReference type="SUPFAM" id="SSF53187">
    <property type="entry name" value="Zn-dependent exopeptidases"/>
    <property type="match status" value="1"/>
</dbReference>
<comment type="cofactor">
    <cofactor evidence="2">
        <name>Mn(2+)</name>
        <dbReference type="ChEBI" id="CHEBI:29035"/>
    </cofactor>
    <text evidence="2">The Mn(2+) ion enhances activity.</text>
</comment>
<dbReference type="InterPro" id="IPR017439">
    <property type="entry name" value="Amidohydrolase"/>
</dbReference>
<organism evidence="4">
    <name type="scientific">Fervidicoccus fontis</name>
    <dbReference type="NCBI Taxonomy" id="683846"/>
    <lineage>
        <taxon>Archaea</taxon>
        <taxon>Thermoproteota</taxon>
        <taxon>Thermoprotei</taxon>
        <taxon>Fervidicoccales</taxon>
        <taxon>Fervidicoccaceae</taxon>
        <taxon>Fervidicoccus</taxon>
    </lineage>
</organism>
<keyword evidence="2" id="KW-0464">Manganese</keyword>
<feature type="binding site" evidence="2">
    <location>
        <position position="366"/>
    </location>
    <ligand>
        <name>Mn(2+)</name>
        <dbReference type="ChEBI" id="CHEBI:29035"/>
        <label>2</label>
    </ligand>
</feature>
<dbReference type="Pfam" id="PF01546">
    <property type="entry name" value="Peptidase_M20"/>
    <property type="match status" value="1"/>
</dbReference>
<dbReference type="Pfam" id="PF07687">
    <property type="entry name" value="M20_dimer"/>
    <property type="match status" value="1"/>
</dbReference>
<sequence length="395" mass="43292">MSLSQKVLNEALSLRDFIVNTRREFHMYPELAFQEKRTSEKVAEVLEKLGFQVRRNVGKTGVVGLLVRNPNRPTVALRADMDALPLQELKETPYKSKVPGVMHACGHDAHTAMLLGAAVVLSRLKDYINGNVKLIFQPAEEVGQGAPEMIKEGVLEDPPVSAIFGLHVWSYLPSEVVGIREGPLLAATGEIELKVKGKGGHGAHPEQTIDPVVVSAYLVTAYQTIVSRNISAIDSGVVTISSIKAGEAFNVIPEEAFLKGTYRALTFEVKNLIKKRLQELTDNICRAFNSECSLKLTDSTPPTINHPLTTKIAYEAVSELVGKEKVLTPTPSMGGEDFAYYLEKVPGTFIILGTGNKEKETDKPHHNPYFDVDEDVLPIGSAIYAYTAIKALEKL</sequence>
<dbReference type="InterPro" id="IPR036264">
    <property type="entry name" value="Bact_exopeptidase_dim_dom"/>
</dbReference>
<dbReference type="PIRSF" id="PIRSF005962">
    <property type="entry name" value="Pept_M20D_amidohydro"/>
    <property type="match status" value="1"/>
</dbReference>
<dbReference type="EMBL" id="DSDY01000189">
    <property type="protein sequence ID" value="HDS11208.1"/>
    <property type="molecule type" value="Genomic_DNA"/>
</dbReference>
<dbReference type="SUPFAM" id="SSF55031">
    <property type="entry name" value="Bacterial exopeptidase dimerisation domain"/>
    <property type="match status" value="1"/>
</dbReference>
<proteinExistence type="predicted"/>
<protein>
    <submittedName>
        <fullName evidence="4">Amidohydrolase</fullName>
    </submittedName>
</protein>
<dbReference type="PANTHER" id="PTHR11014">
    <property type="entry name" value="PEPTIDASE M20 FAMILY MEMBER"/>
    <property type="match status" value="1"/>
</dbReference>
<dbReference type="GO" id="GO:0046872">
    <property type="term" value="F:metal ion binding"/>
    <property type="evidence" value="ECO:0007669"/>
    <property type="project" value="UniProtKB-KW"/>
</dbReference>
<dbReference type="InterPro" id="IPR011650">
    <property type="entry name" value="Peptidase_M20_dimer"/>
</dbReference>
<feature type="binding site" evidence="2">
    <location>
        <position position="107"/>
    </location>
    <ligand>
        <name>Mn(2+)</name>
        <dbReference type="ChEBI" id="CHEBI:29035"/>
        <label>2</label>
    </ligand>
</feature>
<dbReference type="AlphaFoldDB" id="A0A7C1I6E7"/>
<evidence type="ECO:0000313" key="4">
    <source>
        <dbReference type="EMBL" id="HDS11208.1"/>
    </source>
</evidence>
<accession>A0A7C1I6E7</accession>
<feature type="binding site" evidence="2">
    <location>
        <position position="141"/>
    </location>
    <ligand>
        <name>Mn(2+)</name>
        <dbReference type="ChEBI" id="CHEBI:29035"/>
        <label>2</label>
    </ligand>
</feature>
<dbReference type="GO" id="GO:0016787">
    <property type="term" value="F:hydrolase activity"/>
    <property type="evidence" value="ECO:0007669"/>
    <property type="project" value="UniProtKB-KW"/>
</dbReference>
<dbReference type="FunFam" id="3.30.70.360:FF:000001">
    <property type="entry name" value="N-acetyldiaminopimelate deacetylase"/>
    <property type="match status" value="1"/>
</dbReference>
<feature type="binding site" evidence="2">
    <location>
        <position position="167"/>
    </location>
    <ligand>
        <name>Mn(2+)</name>
        <dbReference type="ChEBI" id="CHEBI:29035"/>
        <label>2</label>
    </ligand>
</feature>
<name>A0A7C1I6E7_9CREN</name>
<dbReference type="InterPro" id="IPR002933">
    <property type="entry name" value="Peptidase_M20"/>
</dbReference>
<evidence type="ECO:0000259" key="3">
    <source>
        <dbReference type="Pfam" id="PF07687"/>
    </source>
</evidence>
<keyword evidence="2" id="KW-0479">Metal-binding</keyword>
<evidence type="ECO:0000256" key="1">
    <source>
        <dbReference type="ARBA" id="ARBA00022801"/>
    </source>
</evidence>
<dbReference type="NCBIfam" id="TIGR01891">
    <property type="entry name" value="amidohydrolases"/>
    <property type="match status" value="1"/>
</dbReference>